<keyword evidence="1" id="KW-0479">Metal-binding</keyword>
<feature type="compositionally biased region" description="Basic residues" evidence="3">
    <location>
        <begin position="269"/>
        <end position="281"/>
    </location>
</feature>
<evidence type="ECO:0000313" key="5">
    <source>
        <dbReference type="JaponicusDB" id="SJAG_04412"/>
    </source>
</evidence>
<feature type="compositionally biased region" description="Acidic residues" evidence="3">
    <location>
        <begin position="296"/>
        <end position="305"/>
    </location>
</feature>
<dbReference type="Pfam" id="PF00653">
    <property type="entry name" value="BIR"/>
    <property type="match status" value="2"/>
</dbReference>
<feature type="compositionally biased region" description="Basic and acidic residues" evidence="3">
    <location>
        <begin position="762"/>
        <end position="778"/>
    </location>
</feature>
<feature type="region of interest" description="Disordered" evidence="3">
    <location>
        <begin position="762"/>
        <end position="816"/>
    </location>
</feature>
<feature type="compositionally biased region" description="Basic residues" evidence="3">
    <location>
        <begin position="309"/>
        <end position="318"/>
    </location>
</feature>
<feature type="compositionally biased region" description="Polar residues" evidence="3">
    <location>
        <begin position="460"/>
        <end position="470"/>
    </location>
</feature>
<dbReference type="GO" id="GO:0005737">
    <property type="term" value="C:cytoplasm"/>
    <property type="evidence" value="ECO:0000318"/>
    <property type="project" value="GO_Central"/>
</dbReference>
<feature type="compositionally biased region" description="Polar residues" evidence="3">
    <location>
        <begin position="229"/>
        <end position="240"/>
    </location>
</feature>
<feature type="region of interest" description="Disordered" evidence="3">
    <location>
        <begin position="635"/>
        <end position="668"/>
    </location>
</feature>
<dbReference type="GO" id="GO:0046872">
    <property type="term" value="F:metal ion binding"/>
    <property type="evidence" value="ECO:0007669"/>
    <property type="project" value="UniProtKB-KW"/>
</dbReference>
<dbReference type="CDD" id="cd00022">
    <property type="entry name" value="BIR"/>
    <property type="match status" value="2"/>
</dbReference>
<dbReference type="OMA" id="DEHYNRS"/>
<feature type="compositionally biased region" description="Basic and acidic residues" evidence="3">
    <location>
        <begin position="558"/>
        <end position="575"/>
    </location>
</feature>
<accession>B6K6S4</accession>
<feature type="compositionally biased region" description="Basic and acidic residues" evidence="3">
    <location>
        <begin position="432"/>
        <end position="449"/>
    </location>
</feature>
<feature type="compositionally biased region" description="Basic and acidic residues" evidence="3">
    <location>
        <begin position="786"/>
        <end position="795"/>
    </location>
</feature>
<dbReference type="VEuPathDB" id="FungiDB:SJAG_04412"/>
<dbReference type="JaponicusDB" id="SJAG_04412">
    <property type="gene designation" value="bir1"/>
</dbReference>
<dbReference type="PANTHER" id="PTHR46771">
    <property type="entry name" value="DETERIN"/>
    <property type="match status" value="1"/>
</dbReference>
<proteinExistence type="predicted"/>
<evidence type="ECO:0000256" key="3">
    <source>
        <dbReference type="SAM" id="MobiDB-lite"/>
    </source>
</evidence>
<organism evidence="4 6">
    <name type="scientific">Schizosaccharomyces japonicus (strain yFS275 / FY16936)</name>
    <name type="common">Fission yeast</name>
    <dbReference type="NCBI Taxonomy" id="402676"/>
    <lineage>
        <taxon>Eukaryota</taxon>
        <taxon>Fungi</taxon>
        <taxon>Dikarya</taxon>
        <taxon>Ascomycota</taxon>
        <taxon>Taphrinomycotina</taxon>
        <taxon>Schizosaccharomycetes</taxon>
        <taxon>Schizosaccharomycetales</taxon>
        <taxon>Schizosaccharomycetaceae</taxon>
        <taxon>Schizosaccharomyces</taxon>
    </lineage>
</organism>
<sequence length="994" mass="111586">MDTGTSGRWTRARRNMCNVSARLLSFKKKKWPLKSPSPERLAAVGFYYKAPKKSSEIKDNVTCYMCNKSLYGWKPDDDPLKEHILHSPSCPWAYVLVARNNPQCNPQSKSLVKCRELTFVDKMWPYTNDSNHHCQPRVMAEAGFVYTPSSESKDVAHCLYCNIILYGWEPNDNPYDEHYKREPNCPFFVWKDPTRLSPRKLDMLSLTDAEDQQTDEDISGTSLLPYPQTPNQPLTPSTKLSTRKQPSHHVRGDITEDEAHTDVPNSTSPKKKGRNSPKKVVKTAIFKPVLPVFSDDNTDSDEEETAFLSKKKSRRKSSKSPTPQAAETSPSTNWRTSTPLTQQKHELRASSEHSKQSSVSEKDEAQPSPSSPSPSANRRHSSASIHETSPTNTAGRSSTKRHSSAFDLEEPLAKRQLAKTVETEKDDDADVDTEKDVHVSEPDEDPKQESEDDSENEQSIYNDTFDQSAGNMADSEHETTVLPTAPESDSSSDVLDEVSGDEQNNILEEERSDEEPRENTLADTTTDLVYEPELPASSSPLPNNDAELLTHATESDEIQDHVSGDEQRTDEKPSDADTNSLSQNAETTEGDVFEPNENTVPVEDDTDDIVLRESVNVTESLPQYTFNFESRRKTLSSMQQKLNDSPTKTRNSDSVALKNETKSSSPLRRLSSRINQVISRMTGSSIKEVETDAGVNPFLSEKVTTEDKISKNNEQATVSAIDEFNATENEYTDNSKHRNSSVLKRLSSTVDNYSDQLVVVKPSEEDNADHVNNSDHINESNIEEEQSTKTDDSHSEASPSEPALNFEKETLAPETESRELIRLSTHNELVSSQASELQLIPADADELLDQTEEDDREGSESSQGSSDDLAAQQLLLRDSSKPLVSPSLTRTVDALAESSFLAPQTPVRANRVQTFNLPNWENIDFSKLLDSPEDDGGHLLPYTPSEEELDMTVEQWIKYVYAKKAKLFEIECEQKIEWLLREGKRAEEFVRNLY</sequence>
<feature type="compositionally biased region" description="Low complexity" evidence="3">
    <location>
        <begin position="531"/>
        <end position="542"/>
    </location>
</feature>
<dbReference type="AlphaFoldDB" id="B6K6S4"/>
<feature type="compositionally biased region" description="Acidic residues" evidence="3">
    <location>
        <begin position="208"/>
        <end position="218"/>
    </location>
</feature>
<keyword evidence="2" id="KW-0862">Zinc</keyword>
<evidence type="ECO:0000313" key="4">
    <source>
        <dbReference type="EMBL" id="EEB09228.2"/>
    </source>
</evidence>
<feature type="compositionally biased region" description="Basic and acidic residues" evidence="3">
    <location>
        <begin position="250"/>
        <end position="261"/>
    </location>
</feature>
<dbReference type="GO" id="GO:0043066">
    <property type="term" value="P:negative regulation of apoptotic process"/>
    <property type="evidence" value="ECO:0000318"/>
    <property type="project" value="GO_Central"/>
</dbReference>
<feature type="compositionally biased region" description="Basic and acidic residues" evidence="3">
    <location>
        <begin position="806"/>
        <end position="816"/>
    </location>
</feature>
<dbReference type="InterPro" id="IPR051190">
    <property type="entry name" value="Baculoviral_IAP"/>
</dbReference>
<dbReference type="GO" id="GO:0000281">
    <property type="term" value="P:mitotic cytokinesis"/>
    <property type="evidence" value="ECO:0000318"/>
    <property type="project" value="GO_Central"/>
</dbReference>
<dbReference type="HOGENOM" id="CLU_300377_0_0_1"/>
<dbReference type="PROSITE" id="PS50143">
    <property type="entry name" value="BIR_REPEAT_2"/>
    <property type="match status" value="2"/>
</dbReference>
<dbReference type="SMART" id="SM00238">
    <property type="entry name" value="BIR"/>
    <property type="match status" value="2"/>
</dbReference>
<evidence type="ECO:0000313" key="6">
    <source>
        <dbReference type="Proteomes" id="UP000001744"/>
    </source>
</evidence>
<dbReference type="Gene3D" id="1.10.1170.10">
    <property type="entry name" value="Inhibitor Of Apoptosis Protein (2mihbC-IAP-1), Chain A"/>
    <property type="match status" value="2"/>
</dbReference>
<evidence type="ECO:0000256" key="2">
    <source>
        <dbReference type="ARBA" id="ARBA00022833"/>
    </source>
</evidence>
<evidence type="ECO:0000256" key="1">
    <source>
        <dbReference type="ARBA" id="ARBA00022723"/>
    </source>
</evidence>
<dbReference type="Proteomes" id="UP000001744">
    <property type="component" value="Unassembled WGS sequence"/>
</dbReference>
<dbReference type="GO" id="GO:0051233">
    <property type="term" value="C:spindle midzone"/>
    <property type="evidence" value="ECO:0000318"/>
    <property type="project" value="GO_Central"/>
</dbReference>
<dbReference type="GO" id="GO:0032133">
    <property type="term" value="C:chromosome passenger complex"/>
    <property type="evidence" value="ECO:0000318"/>
    <property type="project" value="GO_Central"/>
</dbReference>
<feature type="region of interest" description="Disordered" evidence="3">
    <location>
        <begin position="208"/>
        <end position="608"/>
    </location>
</feature>
<dbReference type="PANTHER" id="PTHR46771:SF5">
    <property type="entry name" value="DETERIN"/>
    <property type="match status" value="1"/>
</dbReference>
<dbReference type="OrthoDB" id="2196114at2759"/>
<dbReference type="GO" id="GO:0007059">
    <property type="term" value="P:chromosome segregation"/>
    <property type="evidence" value="ECO:0000318"/>
    <property type="project" value="GO_Central"/>
</dbReference>
<dbReference type="GeneID" id="7050963"/>
<dbReference type="STRING" id="402676.B6K6S4"/>
<dbReference type="SUPFAM" id="SSF57924">
    <property type="entry name" value="Inhibitor of apoptosis (IAP) repeat"/>
    <property type="match status" value="2"/>
</dbReference>
<gene>
    <name evidence="5" type="primary">bir1</name>
    <name evidence="4" type="ORF">SJAG_04412</name>
</gene>
<feature type="compositionally biased region" description="Polar residues" evidence="3">
    <location>
        <begin position="321"/>
        <end position="342"/>
    </location>
</feature>
<keyword evidence="6" id="KW-1185">Reference proteome</keyword>
<reference evidence="4 6" key="1">
    <citation type="journal article" date="2011" name="Science">
        <title>Comparative functional genomics of the fission yeasts.</title>
        <authorList>
            <person name="Rhind N."/>
            <person name="Chen Z."/>
            <person name="Yassour M."/>
            <person name="Thompson D.A."/>
            <person name="Haas B.J."/>
            <person name="Habib N."/>
            <person name="Wapinski I."/>
            <person name="Roy S."/>
            <person name="Lin M.F."/>
            <person name="Heiman D.I."/>
            <person name="Young S.K."/>
            <person name="Furuya K."/>
            <person name="Guo Y."/>
            <person name="Pidoux A."/>
            <person name="Chen H.M."/>
            <person name="Robbertse B."/>
            <person name="Goldberg J.M."/>
            <person name="Aoki K."/>
            <person name="Bayne E.H."/>
            <person name="Berlin A.M."/>
            <person name="Desjardins C.A."/>
            <person name="Dobbs E."/>
            <person name="Dukaj L."/>
            <person name="Fan L."/>
            <person name="FitzGerald M.G."/>
            <person name="French C."/>
            <person name="Gujja S."/>
            <person name="Hansen K."/>
            <person name="Keifenheim D."/>
            <person name="Levin J.Z."/>
            <person name="Mosher R.A."/>
            <person name="Mueller C.A."/>
            <person name="Pfiffner J."/>
            <person name="Priest M."/>
            <person name="Russ C."/>
            <person name="Smialowska A."/>
            <person name="Swoboda P."/>
            <person name="Sykes S.M."/>
            <person name="Vaughn M."/>
            <person name="Vengrova S."/>
            <person name="Yoder R."/>
            <person name="Zeng Q."/>
            <person name="Allshire R."/>
            <person name="Baulcombe D."/>
            <person name="Birren B.W."/>
            <person name="Brown W."/>
            <person name="Ekwall K."/>
            <person name="Kellis M."/>
            <person name="Leatherwood J."/>
            <person name="Levin H."/>
            <person name="Margalit H."/>
            <person name="Martienssen R."/>
            <person name="Nieduszynski C.A."/>
            <person name="Spatafora J.W."/>
            <person name="Friedman N."/>
            <person name="Dalgaard J.Z."/>
            <person name="Baumann P."/>
            <person name="Niki H."/>
            <person name="Regev A."/>
            <person name="Nusbaum C."/>
        </authorList>
    </citation>
    <scope>NUCLEOTIDE SEQUENCE [LARGE SCALE GENOMIC DNA]</scope>
    <source>
        <strain evidence="6">yFS275 / FY16936</strain>
    </source>
</reference>
<feature type="compositionally biased region" description="Basic and acidic residues" evidence="3">
    <location>
        <begin position="343"/>
        <end position="365"/>
    </location>
</feature>
<dbReference type="EMBL" id="KE651167">
    <property type="protein sequence ID" value="EEB09228.2"/>
    <property type="molecule type" value="Genomic_DNA"/>
</dbReference>
<dbReference type="RefSeq" id="XP_002175521.2">
    <property type="nucleotide sequence ID" value="XM_002175485.2"/>
</dbReference>
<dbReference type="GO" id="GO:0000776">
    <property type="term" value="C:kinetochore"/>
    <property type="evidence" value="ECO:0000318"/>
    <property type="project" value="GO_Central"/>
</dbReference>
<name>B6K6S4_SCHJY</name>
<dbReference type="GO" id="GO:0007052">
    <property type="term" value="P:mitotic spindle organization"/>
    <property type="evidence" value="ECO:0000318"/>
    <property type="project" value="GO_Central"/>
</dbReference>
<feature type="compositionally biased region" description="Polar residues" evidence="3">
    <location>
        <begin position="576"/>
        <end position="587"/>
    </location>
</feature>
<protein>
    <submittedName>
        <fullName evidence="4">Survivin</fullName>
    </submittedName>
</protein>
<dbReference type="InterPro" id="IPR001370">
    <property type="entry name" value="BIR_rpt"/>
</dbReference>
<feature type="compositionally biased region" description="Polar residues" evidence="3">
    <location>
        <begin position="385"/>
        <end position="397"/>
    </location>
</feature>
<dbReference type="eggNOG" id="KOG1101">
    <property type="taxonomic scope" value="Eukaryota"/>
</dbReference>
<feature type="compositionally biased region" description="Polar residues" evidence="3">
    <location>
        <begin position="635"/>
        <end position="654"/>
    </location>
</feature>